<evidence type="ECO:0000313" key="4">
    <source>
        <dbReference type="Proteomes" id="UP001161325"/>
    </source>
</evidence>
<keyword evidence="4" id="KW-1185">Reference proteome</keyword>
<evidence type="ECO:0000256" key="1">
    <source>
        <dbReference type="SAM" id="MobiDB-lite"/>
    </source>
</evidence>
<dbReference type="AlphaFoldDB" id="A0AA37QEU8"/>
<feature type="compositionally biased region" description="Pro residues" evidence="1">
    <location>
        <begin position="36"/>
        <end position="55"/>
    </location>
</feature>
<feature type="signal peptide" evidence="2">
    <location>
        <begin position="1"/>
        <end position="26"/>
    </location>
</feature>
<dbReference type="EMBL" id="BRXS01000012">
    <property type="protein sequence ID" value="GLC28546.1"/>
    <property type="molecule type" value="Genomic_DNA"/>
</dbReference>
<dbReference type="Proteomes" id="UP001161325">
    <property type="component" value="Unassembled WGS sequence"/>
</dbReference>
<name>A0AA37QEU8_9BACT</name>
<proteinExistence type="predicted"/>
<protein>
    <submittedName>
        <fullName evidence="3">Uncharacterized protein</fullName>
    </submittedName>
</protein>
<sequence>MPPFTPSVRPALLLLLAASVAACAPAAGGGVDTPASPAPGPAPGPAPAPTLPPAPWTGARLSASAVPAVYRAQWTRAANRATCALVAPRALGEGAGAIPRAATYSGGWAVAYDRPGQRGAFGVAGSGTTADGASYAWPDTLRWADGSSAGYGLEGGTGPSHLAYLQIAGQGCLYNVWSRLGRAHLVALLSELRFVE</sequence>
<keyword evidence="2" id="KW-0732">Signal</keyword>
<comment type="caution">
    <text evidence="3">The sequence shown here is derived from an EMBL/GenBank/DDBJ whole genome shotgun (WGS) entry which is preliminary data.</text>
</comment>
<accession>A0AA37QEU8</accession>
<feature type="chain" id="PRO_5041250342" evidence="2">
    <location>
        <begin position="27"/>
        <end position="196"/>
    </location>
</feature>
<feature type="region of interest" description="Disordered" evidence="1">
    <location>
        <begin position="28"/>
        <end position="55"/>
    </location>
</feature>
<organism evidence="3 4">
    <name type="scientific">Roseisolibacter agri</name>
    <dbReference type="NCBI Taxonomy" id="2014610"/>
    <lineage>
        <taxon>Bacteria</taxon>
        <taxon>Pseudomonadati</taxon>
        <taxon>Gemmatimonadota</taxon>
        <taxon>Gemmatimonadia</taxon>
        <taxon>Gemmatimonadales</taxon>
        <taxon>Gemmatimonadaceae</taxon>
        <taxon>Roseisolibacter</taxon>
    </lineage>
</organism>
<evidence type="ECO:0000313" key="3">
    <source>
        <dbReference type="EMBL" id="GLC28546.1"/>
    </source>
</evidence>
<evidence type="ECO:0000256" key="2">
    <source>
        <dbReference type="SAM" id="SignalP"/>
    </source>
</evidence>
<gene>
    <name evidence="3" type="ORF">rosag_50590</name>
</gene>
<reference evidence="3" key="1">
    <citation type="submission" date="2022-08" db="EMBL/GenBank/DDBJ databases">
        <title>Draft genome sequencing of Roseisolibacter agri AW1220.</title>
        <authorList>
            <person name="Tobiishi Y."/>
            <person name="Tonouchi A."/>
        </authorList>
    </citation>
    <scope>NUCLEOTIDE SEQUENCE</scope>
    <source>
        <strain evidence="3">AW1220</strain>
    </source>
</reference>